<feature type="non-terminal residue" evidence="11">
    <location>
        <position position="1"/>
    </location>
</feature>
<feature type="region of interest" description="Disordered" evidence="8">
    <location>
        <begin position="535"/>
        <end position="566"/>
    </location>
</feature>
<feature type="transmembrane region" description="Helical" evidence="9">
    <location>
        <begin position="399"/>
        <end position="419"/>
    </location>
</feature>
<organism evidence="11 12">
    <name type="scientific">Colletotrichum salicis</name>
    <dbReference type="NCBI Taxonomy" id="1209931"/>
    <lineage>
        <taxon>Eukaryota</taxon>
        <taxon>Fungi</taxon>
        <taxon>Dikarya</taxon>
        <taxon>Ascomycota</taxon>
        <taxon>Pezizomycotina</taxon>
        <taxon>Sordariomycetes</taxon>
        <taxon>Hypocreomycetidae</taxon>
        <taxon>Glomerellales</taxon>
        <taxon>Glomerellaceae</taxon>
        <taxon>Colletotrichum</taxon>
        <taxon>Colletotrichum acutatum species complex</taxon>
    </lineage>
</organism>
<evidence type="ECO:0000259" key="10">
    <source>
        <dbReference type="PROSITE" id="PS50850"/>
    </source>
</evidence>
<keyword evidence="4 9" id="KW-0812">Transmembrane</keyword>
<feature type="transmembrane region" description="Helical" evidence="9">
    <location>
        <begin position="440"/>
        <end position="462"/>
    </location>
</feature>
<dbReference type="GO" id="GO:0016020">
    <property type="term" value="C:membrane"/>
    <property type="evidence" value="ECO:0007669"/>
    <property type="project" value="UniProtKB-SubCell"/>
</dbReference>
<accession>A0A135SQT7</accession>
<feature type="transmembrane region" description="Helical" evidence="9">
    <location>
        <begin position="178"/>
        <end position="197"/>
    </location>
</feature>
<dbReference type="PROSITE" id="PS00217">
    <property type="entry name" value="SUGAR_TRANSPORT_2"/>
    <property type="match status" value="1"/>
</dbReference>
<evidence type="ECO:0000313" key="12">
    <source>
        <dbReference type="Proteomes" id="UP000070121"/>
    </source>
</evidence>
<feature type="transmembrane region" description="Helical" evidence="9">
    <location>
        <begin position="209"/>
        <end position="231"/>
    </location>
</feature>
<dbReference type="AlphaFoldDB" id="A0A135SQT7"/>
<dbReference type="FunFam" id="1.20.1250.20:FF:000134">
    <property type="entry name" value="MFS sugar transporter protein"/>
    <property type="match status" value="1"/>
</dbReference>
<dbReference type="Proteomes" id="UP000070121">
    <property type="component" value="Unassembled WGS sequence"/>
</dbReference>
<keyword evidence="5" id="KW-0677">Repeat</keyword>
<feature type="transmembrane region" description="Helical" evidence="9">
    <location>
        <begin position="365"/>
        <end position="387"/>
    </location>
</feature>
<evidence type="ECO:0000256" key="4">
    <source>
        <dbReference type="ARBA" id="ARBA00022692"/>
    </source>
</evidence>
<feature type="transmembrane region" description="Helical" evidence="9">
    <location>
        <begin position="145"/>
        <end position="166"/>
    </location>
</feature>
<evidence type="ECO:0000313" key="11">
    <source>
        <dbReference type="EMBL" id="KXH38298.1"/>
    </source>
</evidence>
<reference evidence="11 12" key="1">
    <citation type="submission" date="2014-02" db="EMBL/GenBank/DDBJ databases">
        <title>The genome sequence of Colletotrichum salicis CBS 607.94.</title>
        <authorList>
            <person name="Baroncelli R."/>
            <person name="Thon M.R."/>
        </authorList>
    </citation>
    <scope>NUCLEOTIDE SEQUENCE [LARGE SCALE GENOMIC DNA]</scope>
    <source>
        <strain evidence="11 12">CBS 607.94</strain>
    </source>
</reference>
<dbReference type="Gene3D" id="1.20.1250.20">
    <property type="entry name" value="MFS general substrate transporter like domains"/>
    <property type="match status" value="1"/>
</dbReference>
<feature type="transmembrane region" description="Helical" evidence="9">
    <location>
        <begin position="120"/>
        <end position="139"/>
    </location>
</feature>
<dbReference type="InterPro" id="IPR031359">
    <property type="entry name" value="NACHT_N"/>
</dbReference>
<comment type="similarity">
    <text evidence="2">Belongs to the major facilitator superfamily. Sugar transporter (TC 2.A.1.1) family.</text>
</comment>
<dbReference type="PANTHER" id="PTHR48022:SF9">
    <property type="entry name" value="MAJOR FACILITATOR SUPERFAMILY (MFS) PROFILE DOMAIN-CONTAINING PROTEIN"/>
    <property type="match status" value="1"/>
</dbReference>
<name>A0A135SQT7_9PEZI</name>
<dbReference type="InterPro" id="IPR020846">
    <property type="entry name" value="MFS_dom"/>
</dbReference>
<dbReference type="InterPro" id="IPR003663">
    <property type="entry name" value="Sugar/inositol_transpt"/>
</dbReference>
<dbReference type="OrthoDB" id="6612291at2759"/>
<dbReference type="GO" id="GO:0005351">
    <property type="term" value="F:carbohydrate:proton symporter activity"/>
    <property type="evidence" value="ECO:0007669"/>
    <property type="project" value="TreeGrafter"/>
</dbReference>
<dbReference type="Pfam" id="PF17100">
    <property type="entry name" value="NACHT_N"/>
    <property type="match status" value="1"/>
</dbReference>
<protein>
    <recommendedName>
        <fullName evidence="10">Major facilitator superfamily (MFS) profile domain-containing protein</fullName>
    </recommendedName>
</protein>
<keyword evidence="7 9" id="KW-0472">Membrane</keyword>
<dbReference type="InterPro" id="IPR005829">
    <property type="entry name" value="Sugar_transporter_CS"/>
</dbReference>
<comment type="caution">
    <text evidence="11">The sequence shown here is derived from an EMBL/GenBank/DDBJ whole genome shotgun (WGS) entry which is preliminary data.</text>
</comment>
<dbReference type="SUPFAM" id="SSF103473">
    <property type="entry name" value="MFS general substrate transporter"/>
    <property type="match status" value="1"/>
</dbReference>
<keyword evidence="3" id="KW-0813">Transport</keyword>
<evidence type="ECO:0000256" key="8">
    <source>
        <dbReference type="SAM" id="MobiDB-lite"/>
    </source>
</evidence>
<evidence type="ECO:0000256" key="1">
    <source>
        <dbReference type="ARBA" id="ARBA00004141"/>
    </source>
</evidence>
<evidence type="ECO:0000256" key="5">
    <source>
        <dbReference type="ARBA" id="ARBA00022737"/>
    </source>
</evidence>
<dbReference type="InterPro" id="IPR050360">
    <property type="entry name" value="MFS_Sugar_Transporters"/>
</dbReference>
<feature type="region of interest" description="Disordered" evidence="8">
    <location>
        <begin position="589"/>
        <end position="616"/>
    </location>
</feature>
<keyword evidence="6 9" id="KW-1133">Transmembrane helix</keyword>
<dbReference type="Pfam" id="PF00083">
    <property type="entry name" value="Sugar_tr"/>
    <property type="match status" value="1"/>
</dbReference>
<feature type="transmembrane region" description="Helical" evidence="9">
    <location>
        <begin position="340"/>
        <end position="358"/>
    </location>
</feature>
<proteinExistence type="inferred from homology"/>
<sequence>LNGRYSLLVHYLGNFGIRIFDQIVNLSSNFTSTMTPDSSGWLSKPFLTSILLGIGGFLYGYDSGIITPSLALKSFLTYFGNPDAPLRGAIVSVYQAGVFLAWLGSASVGVTSDKFGRRKAIAFGSIWGVIGGALMAGAAHVAMLIMGRLLVGFAVGTITGVAPVFGAEIAKTRERARITAVNQMMVAWGFFVALWTGVGEGKWQNPNQWRLGFAIQSVPALVLGISVLFLCESPRWLCLKGRHEEAEKAFRNYHYNGSNDDWCRNEFTIIQVNIAEELQAQGRLSWGDLFKTPAFRKRLFVGSFVWAAAMLSGISFVQYYQTAIYATLQFSQDQQLLVSGLYGSVAPVACFISLFFVDRIGRKKILIMSSSLLSLCYLIITILAAIYPARPGFPTNEAAQRGLIACIFAVSANYSALLGPMTWIIPPEVFTTELRAKANAIVQVIHYSISLIITQCSPIALAAVGWKYYTLFIITNALCAFVFAFFYPETRGKNLVIHRPWAGANIWLTGKSLEEIDEIFGDVKIVRGVDFADKAGVQEPDDPPTPDNPSHATPPSDQLPPPSGLTQILQQPELLDSQLILDATSKISTTSDMSSGHPLPIETALPEANSAGPANWTTEDDCSGILSLQDHLPRSFPNKCLAPSATHQADLWNRAYDELKRQEATCKIVDAYEELLSSKLIEVDPDLNKGNEADGVSENLILRSPQERWDQMRKVADHGLNKTHRSTILQSNNNDVIEMITPFKRMVDQVVQVVPQAAIPWVGVSLAFELLSNPFNEPVMDRTGIIYVISRMELYMKRADPLPDERNTSQLQVGLRSQLEDHTINLYQNFLLYQTRSICCFYKIGMNRVLRNIIKVDDLSGQLDEIKAAETVVSRDLEAFESQKIIDHLEKHSQSARNRYEFLQQVSSKVMLLIRQQEEAKHREENSSCLRDLRQTDPSLDKERILESKGPIFRESYQWIVERFQNWRTDSQCRRLWIKGGPGKGKTMLLCGIIEERETDPFKRICYFFCQATVEKLRDAKAVLRGLIYHLVKQ</sequence>
<dbReference type="PROSITE" id="PS50850">
    <property type="entry name" value="MFS"/>
    <property type="match status" value="1"/>
</dbReference>
<feature type="transmembrane region" description="Helical" evidence="9">
    <location>
        <begin position="299"/>
        <end position="320"/>
    </location>
</feature>
<feature type="domain" description="Major facilitator superfamily (MFS) profile" evidence="10">
    <location>
        <begin position="48"/>
        <end position="491"/>
    </location>
</feature>
<dbReference type="PANTHER" id="PTHR48022">
    <property type="entry name" value="PLASTIDIC GLUCOSE TRANSPORTER 4"/>
    <property type="match status" value="1"/>
</dbReference>
<dbReference type="InterPro" id="IPR036259">
    <property type="entry name" value="MFS_trans_sf"/>
</dbReference>
<dbReference type="NCBIfam" id="TIGR00879">
    <property type="entry name" value="SP"/>
    <property type="match status" value="1"/>
</dbReference>
<feature type="transmembrane region" description="Helical" evidence="9">
    <location>
        <begin position="86"/>
        <end position="108"/>
    </location>
</feature>
<dbReference type="EMBL" id="JFFI01002290">
    <property type="protein sequence ID" value="KXH38298.1"/>
    <property type="molecule type" value="Genomic_DNA"/>
</dbReference>
<evidence type="ECO:0000256" key="3">
    <source>
        <dbReference type="ARBA" id="ARBA00022448"/>
    </source>
</evidence>
<dbReference type="PROSITE" id="PS00216">
    <property type="entry name" value="SUGAR_TRANSPORT_1"/>
    <property type="match status" value="2"/>
</dbReference>
<dbReference type="InterPro" id="IPR056884">
    <property type="entry name" value="NPHP3-like_N"/>
</dbReference>
<keyword evidence="12" id="KW-1185">Reference proteome</keyword>
<evidence type="ECO:0000256" key="2">
    <source>
        <dbReference type="ARBA" id="ARBA00010992"/>
    </source>
</evidence>
<feature type="transmembrane region" description="Helical" evidence="9">
    <location>
        <begin position="46"/>
        <end position="66"/>
    </location>
</feature>
<comment type="subcellular location">
    <subcellularLocation>
        <location evidence="1">Membrane</location>
        <topology evidence="1">Multi-pass membrane protein</topology>
    </subcellularLocation>
</comment>
<evidence type="ECO:0000256" key="9">
    <source>
        <dbReference type="SAM" id="Phobius"/>
    </source>
</evidence>
<dbReference type="PRINTS" id="PR00171">
    <property type="entry name" value="SUGRTRNSPORT"/>
</dbReference>
<dbReference type="InterPro" id="IPR005828">
    <property type="entry name" value="MFS_sugar_transport-like"/>
</dbReference>
<evidence type="ECO:0000256" key="7">
    <source>
        <dbReference type="ARBA" id="ARBA00023136"/>
    </source>
</evidence>
<evidence type="ECO:0000256" key="6">
    <source>
        <dbReference type="ARBA" id="ARBA00022989"/>
    </source>
</evidence>
<dbReference type="Pfam" id="PF24883">
    <property type="entry name" value="NPHP3_N"/>
    <property type="match status" value="1"/>
</dbReference>
<gene>
    <name evidence="11" type="ORF">CSAL01_00174</name>
</gene>